<dbReference type="InterPro" id="IPR038594">
    <property type="entry name" value="SepF-like_sf"/>
</dbReference>
<evidence type="ECO:0000256" key="5">
    <source>
        <dbReference type="HAMAP-Rule" id="MF_01197"/>
    </source>
</evidence>
<dbReference type="Pfam" id="PF04472">
    <property type="entry name" value="SepF"/>
    <property type="match status" value="1"/>
</dbReference>
<feature type="region of interest" description="Disordered" evidence="6">
    <location>
        <begin position="15"/>
        <end position="48"/>
    </location>
</feature>
<comment type="function">
    <text evidence="4 5">Cell division protein that is part of the divisome complex and is recruited early to the Z-ring. Probably stimulates Z-ring formation, perhaps through the cross-linking of FtsZ protofilaments. Its function overlaps with FtsA.</text>
</comment>
<dbReference type="RefSeq" id="WP_168675783.1">
    <property type="nucleotide sequence ID" value="NZ_BPKV01000002.1"/>
</dbReference>
<organism evidence="7 8">
    <name type="scientific">Leuconostoc holzapfelii</name>
    <dbReference type="NCBI Taxonomy" id="434464"/>
    <lineage>
        <taxon>Bacteria</taxon>
        <taxon>Bacillati</taxon>
        <taxon>Bacillota</taxon>
        <taxon>Bacilli</taxon>
        <taxon>Lactobacillales</taxon>
        <taxon>Lactobacillaceae</taxon>
        <taxon>Leuconostoc</taxon>
    </lineage>
</organism>
<evidence type="ECO:0000313" key="8">
    <source>
        <dbReference type="Proteomes" id="UP000590460"/>
    </source>
</evidence>
<comment type="similarity">
    <text evidence="5">Belongs to the SepF family.</text>
</comment>
<proteinExistence type="inferred from homology"/>
<feature type="compositionally biased region" description="Low complexity" evidence="6">
    <location>
        <begin position="28"/>
        <end position="47"/>
    </location>
</feature>
<dbReference type="GO" id="GO:0000917">
    <property type="term" value="P:division septum assembly"/>
    <property type="evidence" value="ECO:0007669"/>
    <property type="project" value="UniProtKB-KW"/>
</dbReference>
<keyword evidence="2 5" id="KW-0717">Septation</keyword>
<dbReference type="EMBL" id="JAAXPO010000001">
    <property type="protein sequence ID" value="NKZ17754.1"/>
    <property type="molecule type" value="Genomic_DNA"/>
</dbReference>
<dbReference type="AlphaFoldDB" id="A0A846ZCR8"/>
<name>A0A846ZCR8_9LACO</name>
<dbReference type="InterPro" id="IPR023052">
    <property type="entry name" value="Cell_div_SepF"/>
</dbReference>
<dbReference type="HAMAP" id="MF_01197">
    <property type="entry name" value="SepF"/>
    <property type="match status" value="1"/>
</dbReference>
<keyword evidence="3 5" id="KW-0131">Cell cycle</keyword>
<accession>A0A846ZCR8</accession>
<dbReference type="Gene3D" id="3.30.110.150">
    <property type="entry name" value="SepF-like protein"/>
    <property type="match status" value="1"/>
</dbReference>
<sequence length="158" mass="17691">MALGETLKRLFSNEEDDYYEEGYSNTGYQEKPQQAYQQQTAQQNPQQSTYFNRPTTQAAQPMMTDPNNANSKIALFEPKVYSDSRAIASQILGGEAVIVNFTQIDEAQAKRILDFLGGAVYAVNGEIERIGQSIFLVTPDTFEISGTLTDNLEPNTRY</sequence>
<dbReference type="Proteomes" id="UP000590460">
    <property type="component" value="Unassembled WGS sequence"/>
</dbReference>
<evidence type="ECO:0000256" key="4">
    <source>
        <dbReference type="ARBA" id="ARBA00044936"/>
    </source>
</evidence>
<evidence type="ECO:0000256" key="1">
    <source>
        <dbReference type="ARBA" id="ARBA00022618"/>
    </source>
</evidence>
<dbReference type="PANTHER" id="PTHR35798:SF1">
    <property type="entry name" value="CELL DIVISION PROTEIN SEPF"/>
    <property type="match status" value="1"/>
</dbReference>
<comment type="subunit">
    <text evidence="5">Homodimer. Interacts with FtsZ.</text>
</comment>
<dbReference type="InterPro" id="IPR007561">
    <property type="entry name" value="Cell_div_SepF/SepF-rel"/>
</dbReference>
<gene>
    <name evidence="5 7" type="primary">sepF</name>
    <name evidence="7" type="ORF">HF966_00900</name>
</gene>
<evidence type="ECO:0000256" key="3">
    <source>
        <dbReference type="ARBA" id="ARBA00023306"/>
    </source>
</evidence>
<comment type="subcellular location">
    <subcellularLocation>
        <location evidence="5">Cytoplasm</location>
    </subcellularLocation>
    <text evidence="5">Localizes to the division site, in a FtsZ-dependent manner.</text>
</comment>
<evidence type="ECO:0000256" key="2">
    <source>
        <dbReference type="ARBA" id="ARBA00023210"/>
    </source>
</evidence>
<keyword evidence="1 5" id="KW-0132">Cell division</keyword>
<evidence type="ECO:0000256" key="6">
    <source>
        <dbReference type="SAM" id="MobiDB-lite"/>
    </source>
</evidence>
<comment type="caution">
    <text evidence="7">The sequence shown here is derived from an EMBL/GenBank/DDBJ whole genome shotgun (WGS) entry which is preliminary data.</text>
</comment>
<keyword evidence="5" id="KW-0963">Cytoplasm</keyword>
<reference evidence="7 8" key="1">
    <citation type="submission" date="2020-04" db="EMBL/GenBank/DDBJ databases">
        <title>MicrobeNet Type strains.</title>
        <authorList>
            <person name="Nicholson A.C."/>
        </authorList>
    </citation>
    <scope>NUCLEOTIDE SEQUENCE [LARGE SCALE GENOMIC DNA]</scope>
    <source>
        <strain evidence="7 8">CCUG 54536</strain>
    </source>
</reference>
<dbReference type="PANTHER" id="PTHR35798">
    <property type="entry name" value="CELL DIVISION PROTEIN SEPF"/>
    <property type="match status" value="1"/>
</dbReference>
<evidence type="ECO:0000313" key="7">
    <source>
        <dbReference type="EMBL" id="NKZ17754.1"/>
    </source>
</evidence>
<protein>
    <recommendedName>
        <fullName evidence="5">Cell division protein SepF</fullName>
    </recommendedName>
</protein>
<dbReference type="GO" id="GO:0005737">
    <property type="term" value="C:cytoplasm"/>
    <property type="evidence" value="ECO:0007669"/>
    <property type="project" value="UniProtKB-SubCell"/>
</dbReference>
<dbReference type="GO" id="GO:0043093">
    <property type="term" value="P:FtsZ-dependent cytokinesis"/>
    <property type="evidence" value="ECO:0007669"/>
    <property type="project" value="UniProtKB-UniRule"/>
</dbReference>